<dbReference type="InterPro" id="IPR044746">
    <property type="entry name" value="ABCC_6TM_D1"/>
</dbReference>
<dbReference type="FunFam" id="1.20.1560.10:FF:000014">
    <property type="entry name" value="Multidrug resistance-associated protein member 4"/>
    <property type="match status" value="1"/>
</dbReference>
<dbReference type="PANTHER" id="PTHR24223:SF456">
    <property type="entry name" value="MULTIDRUG RESISTANCE-ASSOCIATED PROTEIN LETHAL(2)03659"/>
    <property type="match status" value="1"/>
</dbReference>
<dbReference type="InterPro" id="IPR027417">
    <property type="entry name" value="P-loop_NTPase"/>
</dbReference>
<proteinExistence type="inferred from homology"/>
<keyword evidence="9 10" id="KW-0472">Membrane</keyword>
<dbReference type="SMART" id="SM00382">
    <property type="entry name" value="AAA"/>
    <property type="match status" value="2"/>
</dbReference>
<evidence type="ECO:0000259" key="11">
    <source>
        <dbReference type="PROSITE" id="PS50893"/>
    </source>
</evidence>
<dbReference type="CDD" id="cd03244">
    <property type="entry name" value="ABCC_MRP_domain2"/>
    <property type="match status" value="1"/>
</dbReference>
<dbReference type="SUPFAM" id="SSF90123">
    <property type="entry name" value="ABC transporter transmembrane region"/>
    <property type="match status" value="2"/>
</dbReference>
<comment type="similarity">
    <text evidence="2">Belongs to the ABC transporter superfamily. ABCC family. Conjugate transporter (TC 3.A.1.208) subfamily.</text>
</comment>
<sequence length="1317" mass="148170">MDEGEQKREENPRQGASRLSVITFAWLFKTFRTGFRRELDLSDLYYPLNEHSSHNVGERISAEWKREQARCKDLNKGLSPNLMRVLFRCFGKDIMLAGLVQAMLEFFIRLSRPYILLQLLHYSSERSDMAKIEAYGWSAVLVTGVFIDCVVCHLCVQNLMHTGMKIRVACSSLLYRKILSVPITLTENETSVGQVLNLLSNDVSRLDHAVFYLHYIWMAPLQAILVFYFLYREVELAAGSGILLQLLFIPILGLFGRLTNRLSSKYATRTDERLRLTNEIIKGIKAIKMYAWEKPFSALVDRARKKEVQIVKQDSIMTDMSLASEFYIPRLCIFITVLSYVLLGSSVNAEKVYVITALYDVLRMSMYTLFPMCLHDAAEALVSVRRIQKFMLIEEIPYLPTTSNHVNNAEPIIPKDPAIHLKNLSGQWTSKVKVLKNISLQIHPMTLTAVVGQVGSGKTSLLHAIIGELPHVSGESLTRGRVSYASQEAWIFASTVRQNILFGRPLDEARYARVIDVCQLRRDLDIFPHGDATIVGEKGINLSGGQCARLNLARAIYRDTDIYLLDDPLSAVDAAVGRKIFQDCIKTHLKDKTVVLVTHQFQYLEEVNRVLVLKDGTIEADGTLAELQNAGVNLVKVMQVSNEFDEVKLPQKPATELASSENLSDGLEEKSDKLTEKKIDGSITFRTYVSYFLASRNVPLVVLVVFTSFLHQLAASGGDYFLAYWVNAEENATTHKNESCPEHICDARDWYIYLYGGITTATIVMCLLQSWTFFEMSMRIANNLHAKMFASVICATMEFFSTNPLGRIMNSFSGCRFSKDMSIVDTEVSRAMIDVIQNAIHIFAAFVVVTTVNPWLIIPAIFVGFVFYFFSLFFIKTSRSIKRLEAITRSPVFGHVSDSLQGLTTIRALRAREILIDEFDEHQDLHSSAWFIFFSGSRGLGMYLDLFCAFFLTCVILTLMSVDKTTLAGDIGLAITQCMLLINTLQWGVRQFAELENQMTSVERVLEYSKLPSEPYDRSSAERRLEEVTEASPLTDAKLEIQTPTNAVAAVGAWPTDGRIEFRNVYLRYDKQGPPVLRGLNFSIEPREKIGIVGRTGAGKSSLINSLFRLAYLDGEILIDGVSTSQLGLHKLRSHISIIPQEPILFTGSLRKNLDPFGEFSDNDLWQTLDDIGVKSSLDPNTGLNTRVAEAGSNFSVGQRQLLCLARALARKNRILVLDEATANVDPCTDELIQRAVKRKFEDCTVLTIAHRLHTVIDSDRMLVMDSGTIAEFDHPYILLTEKKGLLYDIVQQSGSGAAQLLLQIAKLSYDKKTSKV</sequence>
<dbReference type="KEGG" id="nvi:100121349"/>
<dbReference type="OrthoDB" id="6500128at2759"/>
<evidence type="ECO:0000256" key="2">
    <source>
        <dbReference type="ARBA" id="ARBA00009726"/>
    </source>
</evidence>
<dbReference type="PROSITE" id="PS50929">
    <property type="entry name" value="ABC_TM1F"/>
    <property type="match status" value="2"/>
</dbReference>
<dbReference type="InterPro" id="IPR017871">
    <property type="entry name" value="ABC_transporter-like_CS"/>
</dbReference>
<evidence type="ECO:0000256" key="3">
    <source>
        <dbReference type="ARBA" id="ARBA00022448"/>
    </source>
</evidence>
<dbReference type="InParanoid" id="A0A7M7Q0M3"/>
<name>A0A7M7Q0M3_NASVI</name>
<dbReference type="Gene3D" id="3.40.50.300">
    <property type="entry name" value="P-loop containing nucleotide triphosphate hydrolases"/>
    <property type="match status" value="2"/>
</dbReference>
<dbReference type="Pfam" id="PF00664">
    <property type="entry name" value="ABC_membrane"/>
    <property type="match status" value="2"/>
</dbReference>
<feature type="transmembrane region" description="Helical" evidence="10">
    <location>
        <begin position="855"/>
        <end position="875"/>
    </location>
</feature>
<evidence type="ECO:0000256" key="1">
    <source>
        <dbReference type="ARBA" id="ARBA00004141"/>
    </source>
</evidence>
<keyword evidence="5" id="KW-0677">Repeat</keyword>
<dbReference type="SUPFAM" id="SSF52540">
    <property type="entry name" value="P-loop containing nucleoside triphosphate hydrolases"/>
    <property type="match status" value="2"/>
</dbReference>
<dbReference type="GO" id="GO:0005524">
    <property type="term" value="F:ATP binding"/>
    <property type="evidence" value="ECO:0007669"/>
    <property type="project" value="UniProtKB-KW"/>
</dbReference>
<feature type="domain" description="ABC transporter" evidence="11">
    <location>
        <begin position="1060"/>
        <end position="1292"/>
    </location>
</feature>
<dbReference type="Pfam" id="PF00005">
    <property type="entry name" value="ABC_tran"/>
    <property type="match status" value="2"/>
</dbReference>
<evidence type="ECO:0000313" key="14">
    <source>
        <dbReference type="Proteomes" id="UP000002358"/>
    </source>
</evidence>
<evidence type="ECO:0000256" key="4">
    <source>
        <dbReference type="ARBA" id="ARBA00022692"/>
    </source>
</evidence>
<organism evidence="13 14">
    <name type="scientific">Nasonia vitripennis</name>
    <name type="common">Parasitic wasp</name>
    <dbReference type="NCBI Taxonomy" id="7425"/>
    <lineage>
        <taxon>Eukaryota</taxon>
        <taxon>Metazoa</taxon>
        <taxon>Ecdysozoa</taxon>
        <taxon>Arthropoda</taxon>
        <taxon>Hexapoda</taxon>
        <taxon>Insecta</taxon>
        <taxon>Pterygota</taxon>
        <taxon>Neoptera</taxon>
        <taxon>Endopterygota</taxon>
        <taxon>Hymenoptera</taxon>
        <taxon>Apocrita</taxon>
        <taxon>Proctotrupomorpha</taxon>
        <taxon>Chalcidoidea</taxon>
        <taxon>Pteromalidae</taxon>
        <taxon>Pteromalinae</taxon>
        <taxon>Nasonia</taxon>
    </lineage>
</organism>
<dbReference type="InterPro" id="IPR036640">
    <property type="entry name" value="ABC1_TM_sf"/>
</dbReference>
<evidence type="ECO:0000256" key="5">
    <source>
        <dbReference type="ARBA" id="ARBA00022737"/>
    </source>
</evidence>
<dbReference type="InterPro" id="IPR003593">
    <property type="entry name" value="AAA+_ATPase"/>
</dbReference>
<dbReference type="GO" id="GO:0016020">
    <property type="term" value="C:membrane"/>
    <property type="evidence" value="ECO:0007669"/>
    <property type="project" value="UniProtKB-SubCell"/>
</dbReference>
<evidence type="ECO:0000256" key="10">
    <source>
        <dbReference type="SAM" id="Phobius"/>
    </source>
</evidence>
<feature type="transmembrane region" description="Helical" evidence="10">
    <location>
        <begin position="209"/>
        <end position="230"/>
    </location>
</feature>
<dbReference type="GO" id="GO:0016887">
    <property type="term" value="F:ATP hydrolysis activity"/>
    <property type="evidence" value="ECO:0007669"/>
    <property type="project" value="InterPro"/>
</dbReference>
<keyword evidence="8 10" id="KW-1133">Transmembrane helix</keyword>
<feature type="domain" description="ABC transmembrane type-1" evidence="12">
    <location>
        <begin position="702"/>
        <end position="997"/>
    </location>
</feature>
<evidence type="ECO:0000256" key="7">
    <source>
        <dbReference type="ARBA" id="ARBA00022840"/>
    </source>
</evidence>
<feature type="transmembrane region" description="Helical" evidence="10">
    <location>
        <begin position="750"/>
        <end position="774"/>
    </location>
</feature>
<dbReference type="RefSeq" id="XP_031779970.1">
    <property type="nucleotide sequence ID" value="XM_031924110.2"/>
</dbReference>
<dbReference type="PROSITE" id="PS00211">
    <property type="entry name" value="ABC_TRANSPORTER_1"/>
    <property type="match status" value="2"/>
</dbReference>
<feature type="domain" description="ABC transporter" evidence="11">
    <location>
        <begin position="419"/>
        <end position="640"/>
    </location>
</feature>
<dbReference type="EnsemblMetazoa" id="XM_031924110">
    <property type="protein sequence ID" value="XP_031779970"/>
    <property type="gene ID" value="LOC100121349"/>
</dbReference>
<comment type="subcellular location">
    <subcellularLocation>
        <location evidence="1">Membrane</location>
        <topology evidence="1">Multi-pass membrane protein</topology>
    </subcellularLocation>
</comment>
<evidence type="ECO:0008006" key="15">
    <source>
        <dbReference type="Google" id="ProtNLM"/>
    </source>
</evidence>
<accession>A0A7M7Q0M3</accession>
<dbReference type="FunFam" id="1.20.1560.10:FF:000026">
    <property type="entry name" value="Multidrug resistance-associated protein lethal(2)03659"/>
    <property type="match status" value="1"/>
</dbReference>
<feature type="transmembrane region" description="Helical" evidence="10">
    <location>
        <begin position="135"/>
        <end position="156"/>
    </location>
</feature>
<evidence type="ECO:0000256" key="9">
    <source>
        <dbReference type="ARBA" id="ARBA00023136"/>
    </source>
</evidence>
<evidence type="ECO:0000259" key="12">
    <source>
        <dbReference type="PROSITE" id="PS50929"/>
    </source>
</evidence>
<evidence type="ECO:0000256" key="6">
    <source>
        <dbReference type="ARBA" id="ARBA00022741"/>
    </source>
</evidence>
<keyword evidence="7" id="KW-0067">ATP-binding</keyword>
<dbReference type="InterPro" id="IPR050173">
    <property type="entry name" value="ABC_transporter_C-like"/>
</dbReference>
<dbReference type="FunFam" id="3.40.50.300:FF:000973">
    <property type="entry name" value="Multidrug resistance-associated protein 4"/>
    <property type="match status" value="1"/>
</dbReference>
<dbReference type="GeneID" id="100121349"/>
<evidence type="ECO:0000256" key="8">
    <source>
        <dbReference type="ARBA" id="ARBA00022989"/>
    </source>
</evidence>
<feature type="transmembrane region" description="Helical" evidence="10">
    <location>
        <begin position="326"/>
        <end position="343"/>
    </location>
</feature>
<dbReference type="PANTHER" id="PTHR24223">
    <property type="entry name" value="ATP-BINDING CASSETTE SUB-FAMILY C"/>
    <property type="match status" value="1"/>
</dbReference>
<keyword evidence="4 10" id="KW-0812">Transmembrane</keyword>
<dbReference type="CDD" id="cd03250">
    <property type="entry name" value="ABCC_MRP_domain1"/>
    <property type="match status" value="1"/>
</dbReference>
<feature type="domain" description="ABC transmembrane type-1" evidence="12">
    <location>
        <begin position="102"/>
        <end position="372"/>
    </location>
</feature>
<dbReference type="Proteomes" id="UP000002358">
    <property type="component" value="Chromosome 2"/>
</dbReference>
<dbReference type="SMR" id="A0A7M7Q0M3"/>
<keyword evidence="6" id="KW-0547">Nucleotide-binding</keyword>
<dbReference type="GO" id="GO:0140359">
    <property type="term" value="F:ABC-type transporter activity"/>
    <property type="evidence" value="ECO:0007669"/>
    <property type="project" value="InterPro"/>
</dbReference>
<feature type="transmembrane region" description="Helical" evidence="10">
    <location>
        <begin position="236"/>
        <end position="255"/>
    </location>
</feature>
<dbReference type="PROSITE" id="PS50893">
    <property type="entry name" value="ABC_TRANSPORTER_2"/>
    <property type="match status" value="2"/>
</dbReference>
<dbReference type="InterPro" id="IPR003439">
    <property type="entry name" value="ABC_transporter-like_ATP-bd"/>
</dbReference>
<reference evidence="13" key="1">
    <citation type="submission" date="2021-01" db="UniProtKB">
        <authorList>
            <consortium name="EnsemblMetazoa"/>
        </authorList>
    </citation>
    <scope>IDENTIFICATION</scope>
</reference>
<dbReference type="CDD" id="cd18579">
    <property type="entry name" value="ABC_6TM_ABCC_D1"/>
    <property type="match status" value="1"/>
</dbReference>
<feature type="transmembrane region" description="Helical" evidence="10">
    <location>
        <begin position="831"/>
        <end position="849"/>
    </location>
</feature>
<feature type="transmembrane region" description="Helical" evidence="10">
    <location>
        <begin position="940"/>
        <end position="959"/>
    </location>
</feature>
<dbReference type="InterPro" id="IPR011527">
    <property type="entry name" value="ABC1_TM_dom"/>
</dbReference>
<protein>
    <recommendedName>
        <fullName evidence="15">Multidrug resistance-associated protein lethal(2)03659</fullName>
    </recommendedName>
</protein>
<evidence type="ECO:0000313" key="13">
    <source>
        <dbReference type="EnsemblMetazoa" id="XP_031779970"/>
    </source>
</evidence>
<dbReference type="FunFam" id="3.40.50.300:FF:000163">
    <property type="entry name" value="Multidrug resistance-associated protein member 4"/>
    <property type="match status" value="1"/>
</dbReference>
<keyword evidence="14" id="KW-1185">Reference proteome</keyword>
<dbReference type="Gene3D" id="1.20.1560.10">
    <property type="entry name" value="ABC transporter type 1, transmembrane domain"/>
    <property type="match status" value="2"/>
</dbReference>
<keyword evidence="3" id="KW-0813">Transport</keyword>